<sequence length="394" mass="43322">MLLRRCNHLFVELDQEPRFDLASLFGGGDGLDRNPRWLAFAAHLETPVPVALAQLEVLKAVSREQWHDADALRAEHGDEAIAALLGAGLLIGDGEAHAGWRERDQATRDLAWWTPALLAQSQGGWQGLDIQARSEQGLMLSSQQMVDEFGAAPEPDYRRRPDAAPLPLPEPPRTGFDDLLAARRTCRNFDPVAELPEVAFTTMLRRVWGAVGTRELAPGAVAVKKTSPAGGGLHAVEAYVLARRVQGLAPGLYHYLPMQHALEPLQALSPAQAADLAHRFVAGQDWFEDAPVMVLMTARFDRLFWKYRRHAKAWRVVHLDVGHLSQTTYLSATELGLGCFVTAAINDRVVDEALGLAPLREATIALVGFGPRAAEVRTLELDVFEPVRPAFRAD</sequence>
<dbReference type="CDD" id="cd02142">
    <property type="entry name" value="McbC_SagB-like_oxidoreductase"/>
    <property type="match status" value="1"/>
</dbReference>
<dbReference type="InterPro" id="IPR052544">
    <property type="entry name" value="Bacteriocin_Proc_Enz"/>
</dbReference>
<accession>A0A091C5Z3</accession>
<dbReference type="OrthoDB" id="3723182at2"/>
<dbReference type="InterPro" id="IPR029479">
    <property type="entry name" value="Nitroreductase"/>
</dbReference>
<dbReference type="AlphaFoldDB" id="A0A091C5Z3"/>
<dbReference type="SUPFAM" id="SSF55469">
    <property type="entry name" value="FMN-dependent nitroreductase-like"/>
    <property type="match status" value="1"/>
</dbReference>
<dbReference type="InterPro" id="IPR000415">
    <property type="entry name" value="Nitroreductase-like"/>
</dbReference>
<proteinExistence type="predicted"/>
<feature type="domain" description="Nitroreductase" evidence="2">
    <location>
        <begin position="181"/>
        <end position="370"/>
    </location>
</feature>
<dbReference type="Pfam" id="PF00881">
    <property type="entry name" value="Nitroreductase"/>
    <property type="match status" value="1"/>
</dbReference>
<organism evidence="3 4">
    <name type="scientific">Arenimonas malthae CC-JY-1</name>
    <dbReference type="NCBI Taxonomy" id="1384054"/>
    <lineage>
        <taxon>Bacteria</taxon>
        <taxon>Pseudomonadati</taxon>
        <taxon>Pseudomonadota</taxon>
        <taxon>Gammaproteobacteria</taxon>
        <taxon>Lysobacterales</taxon>
        <taxon>Lysobacteraceae</taxon>
        <taxon>Arenimonas</taxon>
    </lineage>
</organism>
<comment type="caution">
    <text evidence="3">The sequence shown here is derived from an EMBL/GenBank/DDBJ whole genome shotgun (WGS) entry which is preliminary data.</text>
</comment>
<dbReference type="EMBL" id="AVCH01000011">
    <property type="protein sequence ID" value="KFN52060.1"/>
    <property type="molecule type" value="Genomic_DNA"/>
</dbReference>
<evidence type="ECO:0000313" key="3">
    <source>
        <dbReference type="EMBL" id="KFN52060.1"/>
    </source>
</evidence>
<dbReference type="RefSeq" id="WP_043800001.1">
    <property type="nucleotide sequence ID" value="NZ_AVCH01000011.1"/>
</dbReference>
<dbReference type="STRING" id="1384054.N790_03765"/>
<dbReference type="InterPro" id="IPR020051">
    <property type="entry name" value="SagB-type_dehydrogenase"/>
</dbReference>
<evidence type="ECO:0000313" key="4">
    <source>
        <dbReference type="Proteomes" id="UP000029392"/>
    </source>
</evidence>
<protein>
    <recommendedName>
        <fullName evidence="2">Nitroreductase domain-containing protein</fullName>
    </recommendedName>
</protein>
<evidence type="ECO:0000256" key="1">
    <source>
        <dbReference type="SAM" id="MobiDB-lite"/>
    </source>
</evidence>
<reference evidence="3 4" key="1">
    <citation type="submission" date="2013-09" db="EMBL/GenBank/DDBJ databases">
        <title>Genome sequencing of Arenimonas malthae.</title>
        <authorList>
            <person name="Chen F."/>
            <person name="Wang G."/>
        </authorList>
    </citation>
    <scope>NUCLEOTIDE SEQUENCE [LARGE SCALE GENOMIC DNA]</scope>
    <source>
        <strain evidence="3 4">CC-JY-1</strain>
    </source>
</reference>
<dbReference type="NCBIfam" id="TIGR04511">
    <property type="entry name" value="SagB_rel_DH_2"/>
    <property type="match status" value="1"/>
</dbReference>
<dbReference type="PATRIC" id="fig|1384054.3.peg.320"/>
<dbReference type="InterPro" id="IPR030965">
    <property type="entry name" value="SagB-rel_DH_2"/>
</dbReference>
<dbReference type="PANTHER" id="PTHR43745">
    <property type="entry name" value="NITROREDUCTASE MJ1384-RELATED"/>
    <property type="match status" value="1"/>
</dbReference>
<dbReference type="Proteomes" id="UP000029392">
    <property type="component" value="Unassembled WGS sequence"/>
</dbReference>
<keyword evidence="4" id="KW-1185">Reference proteome</keyword>
<evidence type="ECO:0000259" key="2">
    <source>
        <dbReference type="Pfam" id="PF00881"/>
    </source>
</evidence>
<name>A0A091C5Z3_9GAMM</name>
<dbReference type="GO" id="GO:0016491">
    <property type="term" value="F:oxidoreductase activity"/>
    <property type="evidence" value="ECO:0007669"/>
    <property type="project" value="InterPro"/>
</dbReference>
<dbReference type="NCBIfam" id="TIGR03605">
    <property type="entry name" value="antibiot_sagB"/>
    <property type="match status" value="1"/>
</dbReference>
<dbReference type="Gene3D" id="3.40.109.10">
    <property type="entry name" value="NADH Oxidase"/>
    <property type="match status" value="1"/>
</dbReference>
<dbReference type="PANTHER" id="PTHR43745:SF2">
    <property type="entry name" value="NITROREDUCTASE MJ1384-RELATED"/>
    <property type="match status" value="1"/>
</dbReference>
<gene>
    <name evidence="3" type="ORF">N790_03765</name>
</gene>
<feature type="region of interest" description="Disordered" evidence="1">
    <location>
        <begin position="152"/>
        <end position="173"/>
    </location>
</feature>
<dbReference type="eggNOG" id="COG0778">
    <property type="taxonomic scope" value="Bacteria"/>
</dbReference>